<proteinExistence type="predicted"/>
<name>A0A165AGX3_9CRUS</name>
<gene>
    <name evidence="4" type="ORF">APZ42_016491</name>
</gene>
<organism evidence="4 5">
    <name type="scientific">Daphnia magna</name>
    <dbReference type="NCBI Taxonomy" id="35525"/>
    <lineage>
        <taxon>Eukaryota</taxon>
        <taxon>Metazoa</taxon>
        <taxon>Ecdysozoa</taxon>
        <taxon>Arthropoda</taxon>
        <taxon>Crustacea</taxon>
        <taxon>Branchiopoda</taxon>
        <taxon>Diplostraca</taxon>
        <taxon>Cladocera</taxon>
        <taxon>Anomopoda</taxon>
        <taxon>Daphniidae</taxon>
        <taxon>Daphnia</taxon>
    </lineage>
</organism>
<sequence>MNFTKKYIGKKKKRLLLEKKPCGLSFLCFCIPVLCLTSQCVRSFTSSKSVIIADKYLNEESQTTMSKQHCLTLIVVAFVLQGCFACDSHPEEQLQVNENEFDYYFNFVRELVPDTLVYSKPFYHQNVPVYDNSYRQPEGRNRPNKQQTTANPFTKYFIRKIANGDQQKNQAESRFILGSLLNAAVFNNRFRPVNAFRPHLGRMSIRPPLLDACITPNGDAGVCTSGSVCALFGGRPSGSCILGKVCCINEVNTCGGTVTLNNTYWQSPPTEIIGSTICALNIKLDSKFIEQIAKPICQILLDFISFSIAQPTAGTCTDTFQVGGASTTPPIICGDNSGQHMYLDVPSTDLTTDIQLTFNFARTATPSSRLWNIKIALLPCGAPYLAPVDCLQYFTSPSGRISSFNWKDVPVTAVRQLNNQNYNACFRTELIDRQKATEICFSVCPTTNTGAGFSITTNAVVAGNSLLGLGNNVQGYCTYDFLGIRSATDSITGLAGDRFCGEHLNTARAPNGASTSVQLCTPIKPFKVTYVTDGTESAIGAPALVATPADTNNVGFCIDYQQRAN</sequence>
<dbReference type="Proteomes" id="UP000076858">
    <property type="component" value="Unassembled WGS sequence"/>
</dbReference>
<dbReference type="Pfam" id="PF26080">
    <property type="entry name" value="CUB_animal"/>
    <property type="match status" value="1"/>
</dbReference>
<dbReference type="OrthoDB" id="6479909at2759"/>
<comment type="caution">
    <text evidence="4">The sequence shown here is derived from an EMBL/GenBank/DDBJ whole genome shotgun (WGS) entry which is preliminary data.</text>
</comment>
<accession>A0A165AGX3</accession>
<evidence type="ECO:0000313" key="4">
    <source>
        <dbReference type="EMBL" id="KZS17637.1"/>
    </source>
</evidence>
<keyword evidence="5" id="KW-1185">Reference proteome</keyword>
<keyword evidence="1" id="KW-1015">Disulfide bond</keyword>
<reference evidence="4 5" key="1">
    <citation type="submission" date="2016-03" db="EMBL/GenBank/DDBJ databases">
        <title>EvidentialGene: Evidence-directed Construction of Genes on Genomes.</title>
        <authorList>
            <person name="Gilbert D.G."/>
            <person name="Choi J.-H."/>
            <person name="Mockaitis K."/>
            <person name="Colbourne J."/>
            <person name="Pfrender M."/>
        </authorList>
    </citation>
    <scope>NUCLEOTIDE SEQUENCE [LARGE SCALE GENOMIC DNA]</scope>
    <source>
        <strain evidence="4 5">Xinb3</strain>
        <tissue evidence="4">Complete organism</tissue>
    </source>
</reference>
<dbReference type="PANTHER" id="PTHR33236:SF5">
    <property type="entry name" value="CUB DOMAIN-CONTAINING PROTEIN"/>
    <property type="match status" value="1"/>
</dbReference>
<dbReference type="AlphaFoldDB" id="A0A165AGX3"/>
<dbReference type="InterPro" id="IPR058698">
    <property type="entry name" value="CUB_metazoa"/>
</dbReference>
<comment type="caution">
    <text evidence="2">Lacks conserved residue(s) required for the propagation of feature annotation.</text>
</comment>
<dbReference type="EMBL" id="LRGB01000626">
    <property type="protein sequence ID" value="KZS17637.1"/>
    <property type="molecule type" value="Genomic_DNA"/>
</dbReference>
<evidence type="ECO:0000259" key="3">
    <source>
        <dbReference type="PROSITE" id="PS01180"/>
    </source>
</evidence>
<evidence type="ECO:0000256" key="1">
    <source>
        <dbReference type="ARBA" id="ARBA00023157"/>
    </source>
</evidence>
<evidence type="ECO:0000256" key="2">
    <source>
        <dbReference type="PROSITE-ProRule" id="PRU00059"/>
    </source>
</evidence>
<protein>
    <recommendedName>
        <fullName evidence="3">CUB domain-containing protein</fullName>
    </recommendedName>
</protein>
<feature type="domain" description="CUB" evidence="3">
    <location>
        <begin position="390"/>
        <end position="563"/>
    </location>
</feature>
<dbReference type="PANTHER" id="PTHR33236">
    <property type="entry name" value="INTRAFLAGELLAR TRANSPORT PROTEIN 122 FAMILY PROTEIN-RELATED"/>
    <property type="match status" value="1"/>
</dbReference>
<dbReference type="PROSITE" id="PS01180">
    <property type="entry name" value="CUB"/>
    <property type="match status" value="1"/>
</dbReference>
<evidence type="ECO:0000313" key="5">
    <source>
        <dbReference type="Proteomes" id="UP000076858"/>
    </source>
</evidence>
<dbReference type="InterPro" id="IPR000859">
    <property type="entry name" value="CUB_dom"/>
</dbReference>